<dbReference type="PANTHER" id="PTHR43179:SF11">
    <property type="entry name" value="GLYCOSYL TRANSFERASE"/>
    <property type="match status" value="1"/>
</dbReference>
<dbReference type="RefSeq" id="WP_084425959.1">
    <property type="nucleotide sequence ID" value="NZ_CP042914.1"/>
</dbReference>
<keyword evidence="2" id="KW-0808">Transferase</keyword>
<feature type="domain" description="Glycosyltransferase 2-like" evidence="1">
    <location>
        <begin position="14"/>
        <end position="168"/>
    </location>
</feature>
<dbReference type="KEGG" id="rul:UC8_45330"/>
<proteinExistence type="predicted"/>
<keyword evidence="3" id="KW-1185">Reference proteome</keyword>
<dbReference type="InterPro" id="IPR001173">
    <property type="entry name" value="Glyco_trans_2-like"/>
</dbReference>
<organism evidence="2 3">
    <name type="scientific">Roseimaritima ulvae</name>
    <dbReference type="NCBI Taxonomy" id="980254"/>
    <lineage>
        <taxon>Bacteria</taxon>
        <taxon>Pseudomonadati</taxon>
        <taxon>Planctomycetota</taxon>
        <taxon>Planctomycetia</taxon>
        <taxon>Pirellulales</taxon>
        <taxon>Pirellulaceae</taxon>
        <taxon>Roseimaritima</taxon>
    </lineage>
</organism>
<dbReference type="Gene3D" id="3.90.550.10">
    <property type="entry name" value="Spore Coat Polysaccharide Biosynthesis Protein SpsA, Chain A"/>
    <property type="match status" value="1"/>
</dbReference>
<dbReference type="PANTHER" id="PTHR43179">
    <property type="entry name" value="RHAMNOSYLTRANSFERASE WBBL"/>
    <property type="match status" value="1"/>
</dbReference>
<evidence type="ECO:0000313" key="3">
    <source>
        <dbReference type="Proteomes" id="UP000325286"/>
    </source>
</evidence>
<dbReference type="AlphaFoldDB" id="A0A5B9QU07"/>
<dbReference type="Pfam" id="PF00535">
    <property type="entry name" value="Glycos_transf_2"/>
    <property type="match status" value="1"/>
</dbReference>
<dbReference type="EMBL" id="CP042914">
    <property type="protein sequence ID" value="QEG42494.1"/>
    <property type="molecule type" value="Genomic_DNA"/>
</dbReference>
<dbReference type="Proteomes" id="UP000325286">
    <property type="component" value="Chromosome"/>
</dbReference>
<protein>
    <submittedName>
        <fullName evidence="2">Glycosyl transferase family 2</fullName>
    </submittedName>
</protein>
<gene>
    <name evidence="2" type="ORF">UC8_45330</name>
</gene>
<dbReference type="GO" id="GO:0016740">
    <property type="term" value="F:transferase activity"/>
    <property type="evidence" value="ECO:0007669"/>
    <property type="project" value="UniProtKB-KW"/>
</dbReference>
<dbReference type="SUPFAM" id="SSF53448">
    <property type="entry name" value="Nucleotide-diphospho-sugar transferases"/>
    <property type="match status" value="1"/>
</dbReference>
<dbReference type="InterPro" id="IPR029044">
    <property type="entry name" value="Nucleotide-diphossugar_trans"/>
</dbReference>
<evidence type="ECO:0000259" key="1">
    <source>
        <dbReference type="Pfam" id="PF00535"/>
    </source>
</evidence>
<sequence length="335" mass="37838">MSPSLPPCDSPSAVLILNWNGWDQTSKTIEVLCQQEASFDIVVVDNGSAREEREAIRQAAVCFRTVFLDDNYGWAGGYNRGIQAAIKAGYTHLYLLNNDAIPETGFFTSSLPHITEGTAAVGSMVADSDGNHVYFDGEYHPGLIQRRHCTHELRAVKSVNGAGMLISSNAFQTVGPFDERFFCYHEERDWCERAATIAGLRIVVNPESWVRHAFEGSDVSNNALYYRFRNDFIPTSVRKPWVPIVSKRLHQRALEFLANNEFEKYDAALSGIEDGIAERFGKRQTLQPSFRTRVDSWLHRNSIGSALLNFELALQRKLTRRSLTDFDHTMKEATH</sequence>
<evidence type="ECO:0000313" key="2">
    <source>
        <dbReference type="EMBL" id="QEG42494.1"/>
    </source>
</evidence>
<dbReference type="OrthoDB" id="9771846at2"/>
<name>A0A5B9QU07_9BACT</name>
<reference evidence="2 3" key="1">
    <citation type="submission" date="2019-08" db="EMBL/GenBank/DDBJ databases">
        <title>Deep-cultivation of Planctomycetes and their phenomic and genomic characterization uncovers novel biology.</title>
        <authorList>
            <person name="Wiegand S."/>
            <person name="Jogler M."/>
            <person name="Boedeker C."/>
            <person name="Pinto D."/>
            <person name="Vollmers J."/>
            <person name="Rivas-Marin E."/>
            <person name="Kohn T."/>
            <person name="Peeters S.H."/>
            <person name="Heuer A."/>
            <person name="Rast P."/>
            <person name="Oberbeckmann S."/>
            <person name="Bunk B."/>
            <person name="Jeske O."/>
            <person name="Meyerdierks A."/>
            <person name="Storesund J.E."/>
            <person name="Kallscheuer N."/>
            <person name="Luecker S."/>
            <person name="Lage O.M."/>
            <person name="Pohl T."/>
            <person name="Merkel B.J."/>
            <person name="Hornburger P."/>
            <person name="Mueller R.-W."/>
            <person name="Bruemmer F."/>
            <person name="Labrenz M."/>
            <person name="Spormann A.M."/>
            <person name="Op den Camp H."/>
            <person name="Overmann J."/>
            <person name="Amann R."/>
            <person name="Jetten M.S.M."/>
            <person name="Mascher T."/>
            <person name="Medema M.H."/>
            <person name="Devos D.P."/>
            <person name="Kaster A.-K."/>
            <person name="Ovreas L."/>
            <person name="Rohde M."/>
            <person name="Galperin M.Y."/>
            <person name="Jogler C."/>
        </authorList>
    </citation>
    <scope>NUCLEOTIDE SEQUENCE [LARGE SCALE GENOMIC DNA]</scope>
    <source>
        <strain evidence="2 3">UC8</strain>
    </source>
</reference>
<accession>A0A5B9QU07</accession>